<dbReference type="InterPro" id="IPR002110">
    <property type="entry name" value="Ankyrin_rpt"/>
</dbReference>
<dbReference type="InterPro" id="IPR036770">
    <property type="entry name" value="Ankyrin_rpt-contain_sf"/>
</dbReference>
<comment type="caution">
    <text evidence="1">The sequence shown here is derived from an EMBL/GenBank/DDBJ whole genome shotgun (WGS) entry which is preliminary data.</text>
</comment>
<dbReference type="Pfam" id="PF12796">
    <property type="entry name" value="Ank_2"/>
    <property type="match status" value="2"/>
</dbReference>
<dbReference type="Gene3D" id="1.25.40.20">
    <property type="entry name" value="Ankyrin repeat-containing domain"/>
    <property type="match status" value="2"/>
</dbReference>
<dbReference type="PANTHER" id="PTHR24128">
    <property type="entry name" value="HOMEOBOX PROTEIN WARIAI"/>
    <property type="match status" value="1"/>
</dbReference>
<gene>
    <name evidence="1" type="ORF">F2Q70_00019924</name>
</gene>
<dbReference type="SMART" id="SM00248">
    <property type="entry name" value="ANK"/>
    <property type="match status" value="8"/>
</dbReference>
<evidence type="ECO:0000313" key="1">
    <source>
        <dbReference type="EMBL" id="KAF2546280.1"/>
    </source>
</evidence>
<organism evidence="1">
    <name type="scientific">Brassica cretica</name>
    <name type="common">Mustard</name>
    <dbReference type="NCBI Taxonomy" id="69181"/>
    <lineage>
        <taxon>Eukaryota</taxon>
        <taxon>Viridiplantae</taxon>
        <taxon>Streptophyta</taxon>
        <taxon>Embryophyta</taxon>
        <taxon>Tracheophyta</taxon>
        <taxon>Spermatophyta</taxon>
        <taxon>Magnoliopsida</taxon>
        <taxon>eudicotyledons</taxon>
        <taxon>Gunneridae</taxon>
        <taxon>Pentapetalae</taxon>
        <taxon>rosids</taxon>
        <taxon>malvids</taxon>
        <taxon>Brassicales</taxon>
        <taxon>Brassicaceae</taxon>
        <taxon>Brassiceae</taxon>
        <taxon>Brassica</taxon>
    </lineage>
</organism>
<protein>
    <recommendedName>
        <fullName evidence="2">PGG domain-containing protein</fullName>
    </recommendedName>
</protein>
<accession>A0A8S9GMT8</accession>
<sequence length="486" mass="54763">MDPRLEQAAESGSIDERYTLIDENPYILENIDAVPFVTTPLHVAAASGNIPFAKEMLNLKPSFARKLNTKGYSPLHLAVNMDQDEFVRRMICLDGHLARVKGRNDITPFHLLAQKGNADLVARCLRGSPECIQDEILDVQNARLEQAAESGSIDERYTLIDENPYILENIDAVPFVTTPLHVAAASGNIPFAKEMLNLKPSFARKLNTKGYSPLHLAVNMDQDEFVRRMICLDGHLARVKGRNDITPFHLLAQKGNADLVARCLRGSPECIQDEILDVQNALHLAVIHDRFEVLLVLVGWFQRMSQRDADTIEYRVLNRADIDYNTPLHLAASKNDRQACFSFLLQKKSKEVVNESLDELEDDETVTAMSPLTRLPSSLPEVYINPGCECGFRGDETDILHPYLTFQRLRLRLRYTLHLLSHTTCNLTAPSSVSLRDLRLLPAHCSLFLARKFHTTVSECVPYAPIELVLEGLIQHALSLLLQEKR</sequence>
<proteinExistence type="predicted"/>
<dbReference type="AlphaFoldDB" id="A0A8S9GMT8"/>
<dbReference type="Pfam" id="PF00023">
    <property type="entry name" value="Ank"/>
    <property type="match status" value="1"/>
</dbReference>
<dbReference type="SUPFAM" id="SSF48403">
    <property type="entry name" value="Ankyrin repeat"/>
    <property type="match status" value="1"/>
</dbReference>
<name>A0A8S9GMT8_BRACR</name>
<dbReference type="PANTHER" id="PTHR24128:SF100">
    <property type="entry name" value="BNAA09G57060D PROTEIN"/>
    <property type="match status" value="1"/>
</dbReference>
<reference evidence="1" key="1">
    <citation type="submission" date="2019-12" db="EMBL/GenBank/DDBJ databases">
        <title>Genome sequencing and annotation of Brassica cretica.</title>
        <authorList>
            <person name="Studholme D.J."/>
            <person name="Sarris P.F."/>
        </authorList>
    </citation>
    <scope>NUCLEOTIDE SEQUENCE</scope>
    <source>
        <strain evidence="1">PFS-102/07</strain>
        <tissue evidence="1">Leaf</tissue>
    </source>
</reference>
<dbReference type="EMBL" id="QGKY02001925">
    <property type="protein sequence ID" value="KAF2546280.1"/>
    <property type="molecule type" value="Genomic_DNA"/>
</dbReference>
<evidence type="ECO:0008006" key="2">
    <source>
        <dbReference type="Google" id="ProtNLM"/>
    </source>
</evidence>